<dbReference type="GO" id="GO:0016301">
    <property type="term" value="F:kinase activity"/>
    <property type="evidence" value="ECO:0007669"/>
    <property type="project" value="UniProtKB-KW"/>
</dbReference>
<dbReference type="PANTHER" id="PTHR23065:SF11">
    <property type="entry name" value="SYNDAPIN, ISOFORM C"/>
    <property type="match status" value="1"/>
</dbReference>
<accession>A0A9W9Z270</accession>
<dbReference type="InterPro" id="IPR027267">
    <property type="entry name" value="AH/BAR_dom_sf"/>
</dbReference>
<feature type="domain" description="SH3" evidence="6">
    <location>
        <begin position="385"/>
        <end position="443"/>
    </location>
</feature>
<dbReference type="EMBL" id="MU826830">
    <property type="protein sequence ID" value="KAJ7373732.1"/>
    <property type="molecule type" value="Genomic_DNA"/>
</dbReference>
<dbReference type="GO" id="GO:0030100">
    <property type="term" value="P:regulation of endocytosis"/>
    <property type="evidence" value="ECO:0007669"/>
    <property type="project" value="TreeGrafter"/>
</dbReference>
<dbReference type="CDD" id="cd07655">
    <property type="entry name" value="F-BAR_PACSIN"/>
    <property type="match status" value="1"/>
</dbReference>
<proteinExistence type="predicted"/>
<dbReference type="InterPro" id="IPR036028">
    <property type="entry name" value="SH3-like_dom_sf"/>
</dbReference>
<dbReference type="PROSITE" id="PS50002">
    <property type="entry name" value="SH3"/>
    <property type="match status" value="1"/>
</dbReference>
<name>A0A9W9Z270_9CNID</name>
<dbReference type="GO" id="GO:0097320">
    <property type="term" value="P:plasma membrane tubulation"/>
    <property type="evidence" value="ECO:0007669"/>
    <property type="project" value="TreeGrafter"/>
</dbReference>
<evidence type="ECO:0000313" key="8">
    <source>
        <dbReference type="EMBL" id="KAJ7373732.1"/>
    </source>
</evidence>
<evidence type="ECO:0000259" key="6">
    <source>
        <dbReference type="PROSITE" id="PS50002"/>
    </source>
</evidence>
<keyword evidence="8" id="KW-0418">Kinase</keyword>
<dbReference type="Gene3D" id="2.30.30.40">
    <property type="entry name" value="SH3 Domains"/>
    <property type="match status" value="1"/>
</dbReference>
<dbReference type="AlphaFoldDB" id="A0A9W9Z270"/>
<protein>
    <submittedName>
        <fullName evidence="8">Protein kinase C and casein kinase substrate in neurons</fullName>
    </submittedName>
</protein>
<comment type="subcellular location">
    <subcellularLocation>
        <location evidence="1">Endomembrane system</location>
        <topology evidence="1">Peripheral membrane protein</topology>
    </subcellularLocation>
</comment>
<evidence type="ECO:0000313" key="9">
    <source>
        <dbReference type="Proteomes" id="UP001163046"/>
    </source>
</evidence>
<dbReference type="GO" id="GO:0007010">
    <property type="term" value="P:cytoskeleton organization"/>
    <property type="evidence" value="ECO:0007669"/>
    <property type="project" value="TreeGrafter"/>
</dbReference>
<feature type="region of interest" description="Disordered" evidence="5">
    <location>
        <begin position="162"/>
        <end position="192"/>
    </location>
</feature>
<feature type="compositionally biased region" description="Basic and acidic residues" evidence="5">
    <location>
        <begin position="174"/>
        <end position="192"/>
    </location>
</feature>
<dbReference type="SUPFAM" id="SSF103657">
    <property type="entry name" value="BAR/IMD domain-like"/>
    <property type="match status" value="1"/>
</dbReference>
<keyword evidence="8" id="KW-0808">Transferase</keyword>
<dbReference type="Proteomes" id="UP001163046">
    <property type="component" value="Unassembled WGS sequence"/>
</dbReference>
<dbReference type="PANTHER" id="PTHR23065">
    <property type="entry name" value="PROLINE-SERINE-THREONINE PHOSPHATASE INTERACTING PROTEIN 1"/>
    <property type="match status" value="1"/>
</dbReference>
<dbReference type="GO" id="GO:0005543">
    <property type="term" value="F:phospholipid binding"/>
    <property type="evidence" value="ECO:0007669"/>
    <property type="project" value="TreeGrafter"/>
</dbReference>
<keyword evidence="9" id="KW-1185">Reference proteome</keyword>
<comment type="caution">
    <text evidence="8">The sequence shown here is derived from an EMBL/GenBank/DDBJ whole genome shotgun (WGS) entry which is preliminary data.</text>
</comment>
<organism evidence="8 9">
    <name type="scientific">Desmophyllum pertusum</name>
    <dbReference type="NCBI Taxonomy" id="174260"/>
    <lineage>
        <taxon>Eukaryota</taxon>
        <taxon>Metazoa</taxon>
        <taxon>Cnidaria</taxon>
        <taxon>Anthozoa</taxon>
        <taxon>Hexacorallia</taxon>
        <taxon>Scleractinia</taxon>
        <taxon>Caryophylliina</taxon>
        <taxon>Caryophylliidae</taxon>
        <taxon>Desmophyllum</taxon>
    </lineage>
</organism>
<dbReference type="InterPro" id="IPR001060">
    <property type="entry name" value="FCH_dom"/>
</dbReference>
<feature type="domain" description="F-BAR" evidence="7">
    <location>
        <begin position="14"/>
        <end position="287"/>
    </location>
</feature>
<evidence type="ECO:0000256" key="2">
    <source>
        <dbReference type="ARBA" id="ARBA00022443"/>
    </source>
</evidence>
<dbReference type="PRINTS" id="PR00452">
    <property type="entry name" value="SH3DOMAIN"/>
</dbReference>
<keyword evidence="4" id="KW-0175">Coiled coil</keyword>
<dbReference type="GO" id="GO:0005768">
    <property type="term" value="C:endosome"/>
    <property type="evidence" value="ECO:0007669"/>
    <property type="project" value="TreeGrafter"/>
</dbReference>
<evidence type="ECO:0000256" key="4">
    <source>
        <dbReference type="PROSITE-ProRule" id="PRU01077"/>
    </source>
</evidence>
<dbReference type="Gene3D" id="1.20.1270.60">
    <property type="entry name" value="Arfaptin homology (AH) domain/BAR domain"/>
    <property type="match status" value="1"/>
</dbReference>
<dbReference type="OrthoDB" id="10255128at2759"/>
<dbReference type="GO" id="GO:0005886">
    <property type="term" value="C:plasma membrane"/>
    <property type="evidence" value="ECO:0007669"/>
    <property type="project" value="TreeGrafter"/>
</dbReference>
<sequence length="443" mass="51033">MSMRGTPRGSDENLQYSAASDSFWDVGNFKRTVKRIDDGAKLCDEFMKLVTERADIEAKYALKLKAWSKKWEECIKSGAEYGTMEAGMRGAVTEAESRAEIHMLCRDKLVDEVHESIKKWKNENYHKGIFQWKETKEAEEGFTRAQKPWAKRLAKVERAKKAFHGASRNTEQAQKLENEASNDTELKSADKLKKLQDATEKAKREMQKCREKYELRLDEITGYNSQYERDMIQEFEMCQENEDKRLGFFRDTLVQYHKSLDISESPEFKGIFVNMSLTFQKADAQADLDWWSRNHGTGMPQNWPMFEEYNEFPTAKRPSVSVRSHEQAPAASTYPATQNHVDDNTDYSHQNEINPFNNYTTATSETFSEPSVPDEWDIEPPPIEDAGVPVKALYDFQGVEDDELNFKEGDVLTQLSAQDDQGWCQGRFQGKVGHFPGSYVESL</sequence>
<evidence type="ECO:0000259" key="7">
    <source>
        <dbReference type="PROSITE" id="PS51741"/>
    </source>
</evidence>
<evidence type="ECO:0000256" key="1">
    <source>
        <dbReference type="ARBA" id="ARBA00004184"/>
    </source>
</evidence>
<reference evidence="8" key="1">
    <citation type="submission" date="2023-01" db="EMBL/GenBank/DDBJ databases">
        <title>Genome assembly of the deep-sea coral Lophelia pertusa.</title>
        <authorList>
            <person name="Herrera S."/>
            <person name="Cordes E."/>
        </authorList>
    </citation>
    <scope>NUCLEOTIDE SEQUENCE</scope>
    <source>
        <strain evidence="8">USNM1676648</strain>
        <tissue evidence="8">Polyp</tissue>
    </source>
</reference>
<dbReference type="PROSITE" id="PS51741">
    <property type="entry name" value="F_BAR"/>
    <property type="match status" value="1"/>
</dbReference>
<dbReference type="Pfam" id="PF00018">
    <property type="entry name" value="SH3_1"/>
    <property type="match status" value="1"/>
</dbReference>
<evidence type="ECO:0000256" key="3">
    <source>
        <dbReference type="PROSITE-ProRule" id="PRU00192"/>
    </source>
</evidence>
<keyword evidence="2 3" id="KW-0728">SH3 domain</keyword>
<dbReference type="InterPro" id="IPR031160">
    <property type="entry name" value="F_BAR_dom"/>
</dbReference>
<dbReference type="SMART" id="SM00055">
    <property type="entry name" value="FCH"/>
    <property type="match status" value="1"/>
</dbReference>
<dbReference type="FunFam" id="1.20.1270.60:FF:000009">
    <property type="entry name" value="Protein kinase C and casein kinase substrate in neurons 2"/>
    <property type="match status" value="1"/>
</dbReference>
<evidence type="ECO:0000256" key="5">
    <source>
        <dbReference type="SAM" id="MobiDB-lite"/>
    </source>
</evidence>
<dbReference type="SUPFAM" id="SSF50044">
    <property type="entry name" value="SH3-domain"/>
    <property type="match status" value="1"/>
</dbReference>
<dbReference type="SMART" id="SM00326">
    <property type="entry name" value="SH3"/>
    <property type="match status" value="1"/>
</dbReference>
<dbReference type="InterPro" id="IPR001452">
    <property type="entry name" value="SH3_domain"/>
</dbReference>
<gene>
    <name evidence="8" type="primary">PACSIN3_1</name>
    <name evidence="8" type="ORF">OS493_011341</name>
</gene>
<dbReference type="Pfam" id="PF00611">
    <property type="entry name" value="FCH"/>
    <property type="match status" value="1"/>
</dbReference>